<dbReference type="SUPFAM" id="SSF103473">
    <property type="entry name" value="MFS general substrate transporter"/>
    <property type="match status" value="1"/>
</dbReference>
<sequence length="82" mass="8868">MLVNSAVADWAMKRGADKMKSRKCMTCLGLLCAAGFTLPTAYTDSTFMAVACISMALFSIHFASTSAWGLILDNTGSFTWRC</sequence>
<evidence type="ECO:0000256" key="1">
    <source>
        <dbReference type="SAM" id="Phobius"/>
    </source>
</evidence>
<protein>
    <submittedName>
        <fullName evidence="2">Uncharacterized protein</fullName>
    </submittedName>
</protein>
<accession>A0ABU5M0G3</accession>
<keyword evidence="3" id="KW-1185">Reference proteome</keyword>
<comment type="caution">
    <text evidence="2">The sequence shown here is derived from an EMBL/GenBank/DDBJ whole genome shotgun (WGS) entry which is preliminary data.</text>
</comment>
<keyword evidence="1" id="KW-1133">Transmembrane helix</keyword>
<proteinExistence type="predicted"/>
<dbReference type="InterPro" id="IPR036259">
    <property type="entry name" value="MFS_trans_sf"/>
</dbReference>
<keyword evidence="1" id="KW-0472">Membrane</keyword>
<evidence type="ECO:0000313" key="3">
    <source>
        <dbReference type="Proteomes" id="UP001293169"/>
    </source>
</evidence>
<organism evidence="2 3">
    <name type="scientific">Raoultella planticola</name>
    <name type="common">Klebsiella planticola</name>
    <dbReference type="NCBI Taxonomy" id="575"/>
    <lineage>
        <taxon>Bacteria</taxon>
        <taxon>Pseudomonadati</taxon>
        <taxon>Pseudomonadota</taxon>
        <taxon>Gammaproteobacteria</taxon>
        <taxon>Enterobacterales</taxon>
        <taxon>Enterobacteriaceae</taxon>
        <taxon>Klebsiella/Raoultella group</taxon>
        <taxon>Raoultella</taxon>
    </lineage>
</organism>
<name>A0ABU5M0G3_RAOPL</name>
<keyword evidence="1" id="KW-0812">Transmembrane</keyword>
<dbReference type="RefSeq" id="WP_172958344.1">
    <property type="nucleotide sequence ID" value="NZ_CP023874.1"/>
</dbReference>
<dbReference type="EMBL" id="JAXUDK010000005">
    <property type="protein sequence ID" value="MDZ7465704.1"/>
    <property type="molecule type" value="Genomic_DNA"/>
</dbReference>
<evidence type="ECO:0000313" key="2">
    <source>
        <dbReference type="EMBL" id="MDZ7465704.1"/>
    </source>
</evidence>
<reference evidence="2 3" key="1">
    <citation type="submission" date="2023-12" db="EMBL/GenBank/DDBJ databases">
        <title>N/s.</title>
        <authorList>
            <person name="Dale J."/>
        </authorList>
    </citation>
    <scope>NUCLEOTIDE SEQUENCE [LARGE SCALE GENOMIC DNA]</scope>
    <source>
        <strain evidence="2 3">2023EL-01226</strain>
    </source>
</reference>
<feature type="transmembrane region" description="Helical" evidence="1">
    <location>
        <begin position="53"/>
        <end position="72"/>
    </location>
</feature>
<gene>
    <name evidence="2" type="ORF">U5E74_08520</name>
</gene>
<dbReference type="Proteomes" id="UP001293169">
    <property type="component" value="Unassembled WGS sequence"/>
</dbReference>